<dbReference type="Gene3D" id="3.40.50.150">
    <property type="entry name" value="Vaccinia Virus protein VP39"/>
    <property type="match status" value="1"/>
</dbReference>
<evidence type="ECO:0000313" key="2">
    <source>
        <dbReference type="EMBL" id="MEZ0492066.1"/>
    </source>
</evidence>
<feature type="domain" description="Methyltransferase" evidence="1">
    <location>
        <begin position="41"/>
        <end position="140"/>
    </location>
</feature>
<name>A0ABV4I063_9ACTN</name>
<reference evidence="2 3" key="1">
    <citation type="submission" date="2024-07" db="EMBL/GenBank/DDBJ databases">
        <authorList>
            <person name="Thanompreechachai J."/>
            <person name="Duangmal K."/>
        </authorList>
    </citation>
    <scope>NUCLEOTIDE SEQUENCE [LARGE SCALE GENOMIC DNA]</scope>
    <source>
        <strain evidence="2 3">TBRC 1896</strain>
    </source>
</reference>
<dbReference type="Proteomes" id="UP001566476">
    <property type="component" value="Unassembled WGS sequence"/>
</dbReference>
<comment type="caution">
    <text evidence="2">The sequence shown here is derived from an EMBL/GenBank/DDBJ whole genome shotgun (WGS) entry which is preliminary data.</text>
</comment>
<dbReference type="CDD" id="cd02440">
    <property type="entry name" value="AdoMet_MTases"/>
    <property type="match status" value="1"/>
</dbReference>
<evidence type="ECO:0000259" key="1">
    <source>
        <dbReference type="Pfam" id="PF13649"/>
    </source>
</evidence>
<sequence>MIDYYSPAAEFFDLVGPRHMSTSGPAVRAALAGLDTSRGPVLDVGAGTGLVTALMAGFLPDAEFVCAEPSPTMRAILTSRVATDPELRRRVTVVPESAQELAAGQALPTALSAAVVFGVAGHLTQDERRQLWKRLAEALPSGAPIVVELMGVDRPRSIPPVRMVRELVGAQTYEWWMSGEPSGPRTIHWSTRWKVFRDGDLVREVEDSYEWETFGVADLVAESGLQHRPLAVSGRGATPEIGVLLAP</sequence>
<dbReference type="InterPro" id="IPR029063">
    <property type="entry name" value="SAM-dependent_MTases_sf"/>
</dbReference>
<dbReference type="EMBL" id="JBGGTQ010000003">
    <property type="protein sequence ID" value="MEZ0492066.1"/>
    <property type="molecule type" value="Genomic_DNA"/>
</dbReference>
<dbReference type="InterPro" id="IPR041698">
    <property type="entry name" value="Methyltransf_25"/>
</dbReference>
<proteinExistence type="predicted"/>
<accession>A0ABV4I063</accession>
<evidence type="ECO:0000313" key="3">
    <source>
        <dbReference type="Proteomes" id="UP001566476"/>
    </source>
</evidence>
<dbReference type="Pfam" id="PF13649">
    <property type="entry name" value="Methyltransf_25"/>
    <property type="match status" value="1"/>
</dbReference>
<keyword evidence="3" id="KW-1185">Reference proteome</keyword>
<dbReference type="SUPFAM" id="SSF53335">
    <property type="entry name" value="S-adenosyl-L-methionine-dependent methyltransferases"/>
    <property type="match status" value="1"/>
</dbReference>
<organism evidence="2 3">
    <name type="scientific">Kineococcus mangrovi</name>
    <dbReference type="NCBI Taxonomy" id="1660183"/>
    <lineage>
        <taxon>Bacteria</taxon>
        <taxon>Bacillati</taxon>
        <taxon>Actinomycetota</taxon>
        <taxon>Actinomycetes</taxon>
        <taxon>Kineosporiales</taxon>
        <taxon>Kineosporiaceae</taxon>
        <taxon>Kineococcus</taxon>
    </lineage>
</organism>
<dbReference type="RefSeq" id="WP_370718114.1">
    <property type="nucleotide sequence ID" value="NZ_JBGGTQ010000003.1"/>
</dbReference>
<protein>
    <submittedName>
        <fullName evidence="2">Trans-aconitate 2-methyltransferase</fullName>
    </submittedName>
</protein>
<gene>
    <name evidence="2" type="ORF">AB2L28_07430</name>
</gene>